<evidence type="ECO:0008006" key="3">
    <source>
        <dbReference type="Google" id="ProtNLM"/>
    </source>
</evidence>
<gene>
    <name evidence="1" type="ORF">R3P38DRAFT_3120369</name>
</gene>
<dbReference type="AlphaFoldDB" id="A0AAV9ZD87"/>
<name>A0AAV9ZD87_9AGAR</name>
<evidence type="ECO:0000313" key="1">
    <source>
        <dbReference type="EMBL" id="KAK6977990.1"/>
    </source>
</evidence>
<evidence type="ECO:0000313" key="2">
    <source>
        <dbReference type="Proteomes" id="UP001362999"/>
    </source>
</evidence>
<comment type="caution">
    <text evidence="1">The sequence shown here is derived from an EMBL/GenBank/DDBJ whole genome shotgun (WGS) entry which is preliminary data.</text>
</comment>
<proteinExistence type="predicted"/>
<dbReference type="Proteomes" id="UP001362999">
    <property type="component" value="Unassembled WGS sequence"/>
</dbReference>
<keyword evidence="2" id="KW-1185">Reference proteome</keyword>
<reference evidence="1 2" key="1">
    <citation type="journal article" date="2024" name="J Genomics">
        <title>Draft genome sequencing and assembly of Favolaschia claudopus CIRM-BRFM 2984 isolated from oak limbs.</title>
        <authorList>
            <person name="Navarro D."/>
            <person name="Drula E."/>
            <person name="Chaduli D."/>
            <person name="Cazenave R."/>
            <person name="Ahrendt S."/>
            <person name="Wang J."/>
            <person name="Lipzen A."/>
            <person name="Daum C."/>
            <person name="Barry K."/>
            <person name="Grigoriev I.V."/>
            <person name="Favel A."/>
            <person name="Rosso M.N."/>
            <person name="Martin F."/>
        </authorList>
    </citation>
    <scope>NUCLEOTIDE SEQUENCE [LARGE SCALE GENOMIC DNA]</scope>
    <source>
        <strain evidence="1 2">CIRM-BRFM 2984</strain>
    </source>
</reference>
<dbReference type="EMBL" id="JAWWNJ010000162">
    <property type="protein sequence ID" value="KAK6977990.1"/>
    <property type="molecule type" value="Genomic_DNA"/>
</dbReference>
<accession>A0AAV9ZD87</accession>
<organism evidence="1 2">
    <name type="scientific">Favolaschia claudopus</name>
    <dbReference type="NCBI Taxonomy" id="2862362"/>
    <lineage>
        <taxon>Eukaryota</taxon>
        <taxon>Fungi</taxon>
        <taxon>Dikarya</taxon>
        <taxon>Basidiomycota</taxon>
        <taxon>Agaricomycotina</taxon>
        <taxon>Agaricomycetes</taxon>
        <taxon>Agaricomycetidae</taxon>
        <taxon>Agaricales</taxon>
        <taxon>Marasmiineae</taxon>
        <taxon>Mycenaceae</taxon>
        <taxon>Favolaschia</taxon>
    </lineage>
</organism>
<protein>
    <recommendedName>
        <fullName evidence="3">F-box protein</fullName>
    </recommendedName>
</protein>
<sequence length="312" mass="35911">MQTAGLGGSSCRLPLELERVVFEFAARRQRSDIPRFLRVAWRVKHWCVILRLIISIPSIAAFSGSNRFYIVPCSSLHTTRTNSPHHRSAPSQATKPPSFFDSVRRLYLNLDILQHVELFHFIVLTACPQIEELYLMDSIRLSPAYQPRLCELRSLSRFAGVPGRLFRPKPIDYVSPFFRNLTHLEFIDYHDFANRPYIGEELAQAPCLTHVAFLVTYGIPDLHACVRVNSRLACILFRTPISHPLPIQPFVPDDRMVCATHDHLELRWFRSAIYGEDYWAIADVFIAAKRAGKIDPSLYHNPLEDDTRDINL</sequence>